<comment type="function">
    <text evidence="1">Involved in the modulation of the specificity of the ClpAP-mediated ATP-dependent protein degradation.</text>
</comment>
<evidence type="ECO:0000256" key="1">
    <source>
        <dbReference type="HAMAP-Rule" id="MF_00302"/>
    </source>
</evidence>
<dbReference type="GO" id="GO:0008233">
    <property type="term" value="F:peptidase activity"/>
    <property type="evidence" value="ECO:0007669"/>
    <property type="project" value="UniProtKB-KW"/>
</dbReference>
<dbReference type="SUPFAM" id="SSF54736">
    <property type="entry name" value="ClpS-like"/>
    <property type="match status" value="1"/>
</dbReference>
<proteinExistence type="inferred from homology"/>
<dbReference type="RefSeq" id="WP_004320435.1">
    <property type="nucleotide sequence ID" value="NZ_CP012543.1"/>
</dbReference>
<dbReference type="EMBL" id="CP012543">
    <property type="protein sequence ID" value="QCD46420.1"/>
    <property type="molecule type" value="Genomic_DNA"/>
</dbReference>
<dbReference type="GO" id="GO:0006508">
    <property type="term" value="P:proteolysis"/>
    <property type="evidence" value="ECO:0007669"/>
    <property type="project" value="UniProtKB-UniRule"/>
</dbReference>
<dbReference type="InterPro" id="IPR014719">
    <property type="entry name" value="Ribosomal_bL12_C/ClpS-like"/>
</dbReference>
<evidence type="ECO:0000313" key="3">
    <source>
        <dbReference type="Proteomes" id="UP000502377"/>
    </source>
</evidence>
<dbReference type="PANTHER" id="PTHR33473:SF19">
    <property type="entry name" value="ATP-DEPENDENT CLP PROTEASE ADAPTER PROTEIN CLPS"/>
    <property type="match status" value="1"/>
</dbReference>
<protein>
    <recommendedName>
        <fullName evidence="1">ATP-dependent Clp protease adapter protein ClpS</fullName>
    </recommendedName>
</protein>
<keyword evidence="2" id="KW-0378">Hydrolase</keyword>
<gene>
    <name evidence="1 2" type="primary">clpS</name>
    <name evidence="2" type="ORF">CRECT_0741</name>
</gene>
<dbReference type="PANTHER" id="PTHR33473">
    <property type="entry name" value="ATP-DEPENDENT CLP PROTEASE ADAPTER PROTEIN CLPS1, CHLOROPLASTIC"/>
    <property type="match status" value="1"/>
</dbReference>
<dbReference type="AlphaFoldDB" id="A0A6G5QL77"/>
<dbReference type="Pfam" id="PF02617">
    <property type="entry name" value="ClpS"/>
    <property type="match status" value="1"/>
</dbReference>
<dbReference type="Gene3D" id="3.30.1390.10">
    <property type="match status" value="1"/>
</dbReference>
<keyword evidence="2" id="KW-0645">Protease</keyword>
<comment type="similarity">
    <text evidence="1">Belongs to the ClpS family.</text>
</comment>
<sequence length="103" mass="11439">MPVKRSTERERDVALKEKPEFPRKFKVVLLNDDVTSMDFVVSVLVEIFHHTTQSAVTVMLKIHNEGSGIAGVYAKEIAQTKQSDVLKAAAVAGYPLKAIIEEE</sequence>
<organism evidence="2 3">
    <name type="scientific">Campylobacter rectus</name>
    <name type="common">Wolinella recta</name>
    <dbReference type="NCBI Taxonomy" id="203"/>
    <lineage>
        <taxon>Bacteria</taxon>
        <taxon>Pseudomonadati</taxon>
        <taxon>Campylobacterota</taxon>
        <taxon>Epsilonproteobacteria</taxon>
        <taxon>Campylobacterales</taxon>
        <taxon>Campylobacteraceae</taxon>
        <taxon>Campylobacter</taxon>
    </lineage>
</organism>
<dbReference type="KEGG" id="crx:CRECT_0741"/>
<name>A0A6G5QL77_CAMRE</name>
<dbReference type="InterPro" id="IPR022935">
    <property type="entry name" value="ClpS"/>
</dbReference>
<dbReference type="GO" id="GO:0030163">
    <property type="term" value="P:protein catabolic process"/>
    <property type="evidence" value="ECO:0007669"/>
    <property type="project" value="InterPro"/>
</dbReference>
<evidence type="ECO:0000313" key="2">
    <source>
        <dbReference type="EMBL" id="QCD46420.1"/>
    </source>
</evidence>
<accession>A0A6G5QL77</accession>
<reference evidence="2 3" key="1">
    <citation type="submission" date="2016-07" db="EMBL/GenBank/DDBJ databases">
        <title>Comparative genomics of the Campylobacter concisus group.</title>
        <authorList>
            <person name="Miller W.G."/>
            <person name="Yee E."/>
            <person name="Chapman M.H."/>
            <person name="Huynh S."/>
            <person name="Bono J.L."/>
            <person name="On S.L.W."/>
            <person name="StLeger J."/>
            <person name="Foster G."/>
            <person name="Parker C.T."/>
        </authorList>
    </citation>
    <scope>NUCLEOTIDE SEQUENCE [LARGE SCALE GENOMIC DNA]</scope>
    <source>
        <strain evidence="2 3">ATCC 33238</strain>
    </source>
</reference>
<dbReference type="Proteomes" id="UP000502377">
    <property type="component" value="Chromosome"/>
</dbReference>
<dbReference type="InterPro" id="IPR003769">
    <property type="entry name" value="ClpS_core"/>
</dbReference>
<comment type="subunit">
    <text evidence="1">Binds to the N-terminal domain of the chaperone ClpA.</text>
</comment>
<dbReference type="HAMAP" id="MF_00302">
    <property type="entry name" value="ClpS"/>
    <property type="match status" value="1"/>
</dbReference>